<keyword evidence="7" id="KW-1185">Reference proteome</keyword>
<dbReference type="FunCoup" id="A0A395JJL4">
    <property type="interactions" value="137"/>
</dbReference>
<dbReference type="OrthoDB" id="9810601at2"/>
<comment type="caution">
    <text evidence="6">The sequence shown here is derived from an EMBL/GenBank/DDBJ whole genome shotgun (WGS) entry which is preliminary data.</text>
</comment>
<dbReference type="InterPro" id="IPR003825">
    <property type="entry name" value="Colicin-V_CvpA"/>
</dbReference>
<evidence type="ECO:0000256" key="1">
    <source>
        <dbReference type="ARBA" id="ARBA00004141"/>
    </source>
</evidence>
<dbReference type="EMBL" id="QNRT01000002">
    <property type="protein sequence ID" value="RBP50973.1"/>
    <property type="molecule type" value="Genomic_DNA"/>
</dbReference>
<dbReference type="InterPro" id="IPR052719">
    <property type="entry name" value="CvpA-like"/>
</dbReference>
<dbReference type="GO" id="GO:0009403">
    <property type="term" value="P:toxin biosynthetic process"/>
    <property type="evidence" value="ECO:0007669"/>
    <property type="project" value="InterPro"/>
</dbReference>
<feature type="transmembrane region" description="Helical" evidence="5">
    <location>
        <begin position="31"/>
        <end position="49"/>
    </location>
</feature>
<proteinExistence type="predicted"/>
<sequence>MGGFDWIIAAIFLVSIIVGLMRGFAKEALSIASWMVSIWLAFTFCTEAGEFINQYIRIPNPSFRDWAGFALIFIGGLIIFALISYAIVKLLIRGPIKGVDRILGLGFGAIRAAAIMVAVVIVGRGAALEEREWWKNSSQIGYFESMADSVEHLLPESWKAQTEEERNNAKVVADILAEKVSESTKEAEE</sequence>
<accession>A0A395JJL4</accession>
<feature type="transmembrane region" description="Helical" evidence="5">
    <location>
        <begin position="104"/>
        <end position="127"/>
    </location>
</feature>
<dbReference type="InParanoid" id="A0A395JJL4"/>
<evidence type="ECO:0000256" key="3">
    <source>
        <dbReference type="ARBA" id="ARBA00022989"/>
    </source>
</evidence>
<reference evidence="6 7" key="1">
    <citation type="submission" date="2018-06" db="EMBL/GenBank/DDBJ databases">
        <title>Genomic Encyclopedia of Type Strains, Phase IV (KMG-IV): sequencing the most valuable type-strain genomes for metagenomic binning, comparative biology and taxonomic classification.</title>
        <authorList>
            <person name="Goeker M."/>
        </authorList>
    </citation>
    <scope>NUCLEOTIDE SEQUENCE [LARGE SCALE GENOMIC DNA]</scope>
    <source>
        <strain evidence="6 7">DSM 24032</strain>
    </source>
</reference>
<evidence type="ECO:0000256" key="4">
    <source>
        <dbReference type="ARBA" id="ARBA00023136"/>
    </source>
</evidence>
<dbReference type="GO" id="GO:0016020">
    <property type="term" value="C:membrane"/>
    <property type="evidence" value="ECO:0007669"/>
    <property type="project" value="UniProtKB-SubCell"/>
</dbReference>
<dbReference type="AlphaFoldDB" id="A0A395JJL4"/>
<evidence type="ECO:0000313" key="7">
    <source>
        <dbReference type="Proteomes" id="UP000253083"/>
    </source>
</evidence>
<keyword evidence="2 5" id="KW-0812">Transmembrane</keyword>
<organism evidence="6 7">
    <name type="scientific">Arenicella xantha</name>
    <dbReference type="NCBI Taxonomy" id="644221"/>
    <lineage>
        <taxon>Bacteria</taxon>
        <taxon>Pseudomonadati</taxon>
        <taxon>Pseudomonadota</taxon>
        <taxon>Gammaproteobacteria</taxon>
        <taxon>Arenicellales</taxon>
        <taxon>Arenicellaceae</taxon>
        <taxon>Arenicella</taxon>
    </lineage>
</organism>
<protein>
    <submittedName>
        <fullName evidence="6">Membrane protein required for colicin V production</fullName>
    </submittedName>
</protein>
<gene>
    <name evidence="6" type="ORF">DFR28_102390</name>
</gene>
<evidence type="ECO:0000313" key="6">
    <source>
        <dbReference type="EMBL" id="RBP50973.1"/>
    </source>
</evidence>
<dbReference type="Pfam" id="PF02674">
    <property type="entry name" value="Colicin_V"/>
    <property type="match status" value="1"/>
</dbReference>
<feature type="transmembrane region" description="Helical" evidence="5">
    <location>
        <begin position="69"/>
        <end position="92"/>
    </location>
</feature>
<dbReference type="RefSeq" id="WP_113953780.1">
    <property type="nucleotide sequence ID" value="NZ_QNRT01000002.1"/>
</dbReference>
<keyword evidence="3 5" id="KW-1133">Transmembrane helix</keyword>
<evidence type="ECO:0000256" key="5">
    <source>
        <dbReference type="SAM" id="Phobius"/>
    </source>
</evidence>
<dbReference type="PANTHER" id="PTHR36926">
    <property type="entry name" value="COLICIN V PRODUCTION PROTEIN"/>
    <property type="match status" value="1"/>
</dbReference>
<keyword evidence="4 5" id="KW-0472">Membrane</keyword>
<evidence type="ECO:0000256" key="2">
    <source>
        <dbReference type="ARBA" id="ARBA00022692"/>
    </source>
</evidence>
<comment type="subcellular location">
    <subcellularLocation>
        <location evidence="1">Membrane</location>
        <topology evidence="1">Multi-pass membrane protein</topology>
    </subcellularLocation>
</comment>
<dbReference type="Proteomes" id="UP000253083">
    <property type="component" value="Unassembled WGS sequence"/>
</dbReference>
<dbReference type="PANTHER" id="PTHR36926:SF1">
    <property type="entry name" value="COLICIN V PRODUCTION PROTEIN"/>
    <property type="match status" value="1"/>
</dbReference>
<feature type="transmembrane region" description="Helical" evidence="5">
    <location>
        <begin position="6"/>
        <end position="24"/>
    </location>
</feature>
<name>A0A395JJL4_9GAMM</name>